<dbReference type="AlphaFoldDB" id="A0A4Y7QD83"/>
<dbReference type="GO" id="GO:0008270">
    <property type="term" value="F:zinc ion binding"/>
    <property type="evidence" value="ECO:0007669"/>
    <property type="project" value="UniProtKB-KW"/>
</dbReference>
<dbReference type="STRING" id="50990.A0A4Y7QD83"/>
<feature type="region of interest" description="Disordered" evidence="5">
    <location>
        <begin position="556"/>
        <end position="585"/>
    </location>
</feature>
<dbReference type="SUPFAM" id="SSF57903">
    <property type="entry name" value="FYVE/PHD zinc finger"/>
    <property type="match status" value="2"/>
</dbReference>
<evidence type="ECO:0000256" key="4">
    <source>
        <dbReference type="PROSITE-ProRule" id="PRU00146"/>
    </source>
</evidence>
<dbReference type="SMART" id="SM00249">
    <property type="entry name" value="PHD"/>
    <property type="match status" value="2"/>
</dbReference>
<feature type="compositionally biased region" description="Basic and acidic residues" evidence="5">
    <location>
        <begin position="606"/>
        <end position="616"/>
    </location>
</feature>
<dbReference type="PANTHER" id="PTHR47636:SF1">
    <property type="entry name" value="TRANSCRIPTIONAL REGULATORY PROTEIN RCO1"/>
    <property type="match status" value="1"/>
</dbReference>
<feature type="region of interest" description="Disordered" evidence="5">
    <location>
        <begin position="145"/>
        <end position="188"/>
    </location>
</feature>
<dbReference type="InterPro" id="IPR019786">
    <property type="entry name" value="Zinc_finger_PHD-type_CS"/>
</dbReference>
<feature type="compositionally biased region" description="Polar residues" evidence="5">
    <location>
        <begin position="713"/>
        <end position="742"/>
    </location>
</feature>
<evidence type="ECO:0000256" key="5">
    <source>
        <dbReference type="SAM" id="MobiDB-lite"/>
    </source>
</evidence>
<dbReference type="Gene3D" id="3.30.40.10">
    <property type="entry name" value="Zinc/RING finger domain, C3HC4 (zinc finger)"/>
    <property type="match status" value="2"/>
</dbReference>
<evidence type="ECO:0000259" key="6">
    <source>
        <dbReference type="PROSITE" id="PS50016"/>
    </source>
</evidence>
<dbReference type="OrthoDB" id="5876363at2759"/>
<dbReference type="Proteomes" id="UP000294933">
    <property type="component" value="Unassembled WGS sequence"/>
</dbReference>
<accession>A0A4Y7QD83</accession>
<feature type="region of interest" description="Disordered" evidence="5">
    <location>
        <begin position="82"/>
        <end position="102"/>
    </location>
</feature>
<evidence type="ECO:0000313" key="8">
    <source>
        <dbReference type="Proteomes" id="UP000294933"/>
    </source>
</evidence>
<reference evidence="7 8" key="1">
    <citation type="submission" date="2018-06" db="EMBL/GenBank/DDBJ databases">
        <title>A transcriptomic atlas of mushroom development highlights an independent origin of complex multicellularity.</title>
        <authorList>
            <consortium name="DOE Joint Genome Institute"/>
            <person name="Krizsan K."/>
            <person name="Almasi E."/>
            <person name="Merenyi Z."/>
            <person name="Sahu N."/>
            <person name="Viragh M."/>
            <person name="Koszo T."/>
            <person name="Mondo S."/>
            <person name="Kiss B."/>
            <person name="Balint B."/>
            <person name="Kues U."/>
            <person name="Barry K."/>
            <person name="Hegedus J.C."/>
            <person name="Henrissat B."/>
            <person name="Johnson J."/>
            <person name="Lipzen A."/>
            <person name="Ohm R."/>
            <person name="Nagy I."/>
            <person name="Pangilinan J."/>
            <person name="Yan J."/>
            <person name="Xiong Y."/>
            <person name="Grigoriev I.V."/>
            <person name="Hibbett D.S."/>
            <person name="Nagy L.G."/>
        </authorList>
    </citation>
    <scope>NUCLEOTIDE SEQUENCE [LARGE SCALE GENOMIC DNA]</scope>
    <source>
        <strain evidence="7 8">SZMC22713</strain>
    </source>
</reference>
<dbReference type="GO" id="GO:0032221">
    <property type="term" value="C:Rpd3S complex"/>
    <property type="evidence" value="ECO:0007669"/>
    <property type="project" value="TreeGrafter"/>
</dbReference>
<organism evidence="7 8">
    <name type="scientific">Rickenella mellea</name>
    <dbReference type="NCBI Taxonomy" id="50990"/>
    <lineage>
        <taxon>Eukaryota</taxon>
        <taxon>Fungi</taxon>
        <taxon>Dikarya</taxon>
        <taxon>Basidiomycota</taxon>
        <taxon>Agaricomycotina</taxon>
        <taxon>Agaricomycetes</taxon>
        <taxon>Hymenochaetales</taxon>
        <taxon>Rickenellaceae</taxon>
        <taxon>Rickenella</taxon>
    </lineage>
</organism>
<keyword evidence="3" id="KW-0862">Zinc</keyword>
<sequence>MASTTSVPTFLLEGVTVPVFHPPHLEGDPSLATEILPGPPPLTSVRLPKRVDSKRPLVPSYLPVSDPGTTYGLAGSMALAQGPAEDGARRKRARVDKSSAYRTHRPSARILANHVSSMAEDTTHDNSFASSSQIAPEFFPIPLDDDDNLSVSRSASSQNVPESSNTSANGRTKRTTHNKGKGKERDSDMVVRVKEEPVTLQLSDLPPISAPANEDHCTSCTSLGALVYCDGCPRAFHLWCLDPPMEATDLPEGEDRWYCPQCKAAQAPLPKLTPSFLSPLVQHLQTKPPTEFQLPEDIRSFFKGVATDSRGAYFDNSNFKPPRVGRHGFGEERDPYRLKDSKGGPAMCYRCGKSALPNELTTSGRPEKRARRSLTMAREQWKAIIPCDYCSLHWHLDCLDPPLTTLPPFGKKWKCPNHACNVAPKRRVPKTSSHPIEVTEPGQINNGVIEVINSDATANSKVVADEVLINGRRYRVPERVIVLDFWSKVKQHKLHGQVRHETASTASSPLTSLSSLGESQEADSPPPMEFSHHPLTDDTLAVAQLLCNMRMHPLLGTRHKEPAPRKVEAGTQTEPDHSVRLEREDTEHLSGLMKAALKDVNPSVSKVEHNGDKEHSLFSAKPPRSVKNTTSSTPTRKRKPTVNGKVPRTPRSKGEATAGPSTGSRNGNHIPGGRTPIRAASPPKHVTPNASSLSDAESKPQVHSLKIRIPRLSTLNHSANHSTPTSSTTPAVQKSSVISSGAFSPPKGRPRRSVRRRPSASGSSADQSLTISAPSASIGRSVNSRTSSSDVVT</sequence>
<dbReference type="GO" id="GO:0006357">
    <property type="term" value="P:regulation of transcription by RNA polymerase II"/>
    <property type="evidence" value="ECO:0007669"/>
    <property type="project" value="TreeGrafter"/>
</dbReference>
<keyword evidence="2 4" id="KW-0863">Zinc-finger</keyword>
<feature type="compositionally biased region" description="Basic residues" evidence="5">
    <location>
        <begin position="171"/>
        <end position="180"/>
    </location>
</feature>
<dbReference type="EMBL" id="ML170165">
    <property type="protein sequence ID" value="TDL25052.1"/>
    <property type="molecule type" value="Genomic_DNA"/>
</dbReference>
<evidence type="ECO:0000256" key="1">
    <source>
        <dbReference type="ARBA" id="ARBA00022723"/>
    </source>
</evidence>
<feature type="compositionally biased region" description="Basic residues" evidence="5">
    <location>
        <begin position="748"/>
        <end position="758"/>
    </location>
</feature>
<dbReference type="InterPro" id="IPR011011">
    <property type="entry name" value="Znf_FYVE_PHD"/>
</dbReference>
<gene>
    <name evidence="7" type="ORF">BD410DRAFT_820220</name>
</gene>
<feature type="domain" description="PHD-type" evidence="6">
    <location>
        <begin position="214"/>
        <end position="265"/>
    </location>
</feature>
<dbReference type="InterPro" id="IPR052819">
    <property type="entry name" value="Chromatin_regulatory_protein"/>
</dbReference>
<dbReference type="PROSITE" id="PS01359">
    <property type="entry name" value="ZF_PHD_1"/>
    <property type="match status" value="1"/>
</dbReference>
<feature type="region of interest" description="Disordered" evidence="5">
    <location>
        <begin position="494"/>
        <end position="534"/>
    </location>
</feature>
<dbReference type="InterPro" id="IPR001965">
    <property type="entry name" value="Znf_PHD"/>
</dbReference>
<dbReference type="PROSITE" id="PS50016">
    <property type="entry name" value="ZF_PHD_2"/>
    <property type="match status" value="1"/>
</dbReference>
<keyword evidence="1" id="KW-0479">Metal-binding</keyword>
<feature type="compositionally biased region" description="Polar residues" evidence="5">
    <location>
        <begin position="766"/>
        <end position="793"/>
    </location>
</feature>
<dbReference type="Pfam" id="PF00628">
    <property type="entry name" value="PHD"/>
    <property type="match status" value="1"/>
</dbReference>
<protein>
    <recommendedName>
        <fullName evidence="6">PHD-type domain-containing protein</fullName>
    </recommendedName>
</protein>
<dbReference type="CDD" id="cd15534">
    <property type="entry name" value="PHD2_PHF12_Rco1"/>
    <property type="match status" value="1"/>
</dbReference>
<feature type="compositionally biased region" description="Low complexity" evidence="5">
    <location>
        <begin position="503"/>
        <end position="516"/>
    </location>
</feature>
<evidence type="ECO:0000256" key="3">
    <source>
        <dbReference type="ARBA" id="ARBA00022833"/>
    </source>
</evidence>
<dbReference type="VEuPathDB" id="FungiDB:BD410DRAFT_820220"/>
<dbReference type="InterPro" id="IPR013083">
    <property type="entry name" value="Znf_RING/FYVE/PHD"/>
</dbReference>
<name>A0A4Y7QD83_9AGAM</name>
<evidence type="ECO:0000313" key="7">
    <source>
        <dbReference type="EMBL" id="TDL25052.1"/>
    </source>
</evidence>
<feature type="compositionally biased region" description="Polar residues" evidence="5">
    <location>
        <begin position="149"/>
        <end position="170"/>
    </location>
</feature>
<dbReference type="InterPro" id="IPR019787">
    <property type="entry name" value="Znf_PHD-finger"/>
</dbReference>
<feature type="compositionally biased region" description="Basic and acidic residues" evidence="5">
    <location>
        <begin position="558"/>
        <end position="585"/>
    </location>
</feature>
<feature type="region of interest" description="Disordered" evidence="5">
    <location>
        <begin position="603"/>
        <end position="793"/>
    </location>
</feature>
<evidence type="ECO:0000256" key="2">
    <source>
        <dbReference type="ARBA" id="ARBA00022771"/>
    </source>
</evidence>
<proteinExistence type="predicted"/>
<keyword evidence="8" id="KW-1185">Reference proteome</keyword>
<dbReference type="PANTHER" id="PTHR47636">
    <property type="entry name" value="TRANSCRIPTIONAL REGULATORY PROTEIN RCO1"/>
    <property type="match status" value="1"/>
</dbReference>